<comment type="caution">
    <text evidence="1">The sequence shown here is derived from an EMBL/GenBank/DDBJ whole genome shotgun (WGS) entry which is preliminary data.</text>
</comment>
<sequence length="95" mass="10532">MSRSTGVEVMAKALDFLSNIKESYPASVKSFVALELTGDQVADQLLSEISLMMLQKLKVDGMVKTDDLSEPNAKIYGLTEHGVEMRRLFLELTHA</sequence>
<protein>
    <recommendedName>
        <fullName evidence="3">Transcriptional regulator</fullName>
    </recommendedName>
</protein>
<dbReference type="RefSeq" id="WP_146779532.1">
    <property type="nucleotide sequence ID" value="NZ_QNTU01000005.1"/>
</dbReference>
<proteinExistence type="predicted"/>
<organism evidence="1 2">
    <name type="scientific">Vreelandella sulfidaeris</name>
    <dbReference type="NCBI Taxonomy" id="115553"/>
    <lineage>
        <taxon>Bacteria</taxon>
        <taxon>Pseudomonadati</taxon>
        <taxon>Pseudomonadota</taxon>
        <taxon>Gammaproteobacteria</taxon>
        <taxon>Oceanospirillales</taxon>
        <taxon>Halomonadaceae</taxon>
        <taxon>Vreelandella</taxon>
    </lineage>
</organism>
<dbReference type="AlphaFoldDB" id="A0A365TNX7"/>
<name>A0A365TNX7_9GAMM</name>
<keyword evidence="2" id="KW-1185">Reference proteome</keyword>
<reference evidence="2" key="1">
    <citation type="submission" date="2018-06" db="EMBL/GenBank/DDBJ databases">
        <title>Whole genome sequencing of four bacterial strains from South Shetland trench revealing bio-synthetic gene clusters.</title>
        <authorList>
            <person name="Abdel-Mageed W.M."/>
            <person name="Lehri B."/>
            <person name="Jarmusch S."/>
            <person name="Miranda K."/>
            <person name="Goodfellow M."/>
            <person name="Jaspars M."/>
            <person name="Karlyshev A.V."/>
        </authorList>
    </citation>
    <scope>NUCLEOTIDE SEQUENCE [LARGE SCALE GENOMIC DNA]</scope>
    <source>
        <strain evidence="2">SST4</strain>
    </source>
</reference>
<evidence type="ECO:0000313" key="2">
    <source>
        <dbReference type="Proteomes" id="UP000252204"/>
    </source>
</evidence>
<evidence type="ECO:0008006" key="3">
    <source>
        <dbReference type="Google" id="ProtNLM"/>
    </source>
</evidence>
<dbReference type="EMBL" id="QNTU01000005">
    <property type="protein sequence ID" value="RBI67357.1"/>
    <property type="molecule type" value="Genomic_DNA"/>
</dbReference>
<dbReference type="Proteomes" id="UP000252204">
    <property type="component" value="Unassembled WGS sequence"/>
</dbReference>
<accession>A0A365TNX7</accession>
<gene>
    <name evidence="1" type="ORF">DQ400_09420</name>
</gene>
<dbReference type="OrthoDB" id="9916014at2"/>
<evidence type="ECO:0000313" key="1">
    <source>
        <dbReference type="EMBL" id="RBI67357.1"/>
    </source>
</evidence>